<keyword evidence="1" id="KW-0732">Signal</keyword>
<protein>
    <recommendedName>
        <fullName evidence="4">PEP-CTERM protein-sorting domain-containing protein</fullName>
    </recommendedName>
</protein>
<evidence type="ECO:0000313" key="2">
    <source>
        <dbReference type="EMBL" id="WOO41044.1"/>
    </source>
</evidence>
<dbReference type="KEGG" id="puo:RZN69_20685"/>
<feature type="chain" id="PRO_5042837597" description="PEP-CTERM protein-sorting domain-containing protein" evidence="1">
    <location>
        <begin position="23"/>
        <end position="270"/>
    </location>
</feature>
<evidence type="ECO:0000256" key="1">
    <source>
        <dbReference type="SAM" id="SignalP"/>
    </source>
</evidence>
<feature type="signal peptide" evidence="1">
    <location>
        <begin position="1"/>
        <end position="22"/>
    </location>
</feature>
<dbReference type="Proteomes" id="UP001304300">
    <property type="component" value="Chromosome"/>
</dbReference>
<proteinExistence type="predicted"/>
<evidence type="ECO:0008006" key="4">
    <source>
        <dbReference type="Google" id="ProtNLM"/>
    </source>
</evidence>
<dbReference type="RefSeq" id="WP_317833384.1">
    <property type="nucleotide sequence ID" value="NZ_CP136920.1"/>
</dbReference>
<organism evidence="2 3">
    <name type="scientific">Rubellicoccus peritrichatus</name>
    <dbReference type="NCBI Taxonomy" id="3080537"/>
    <lineage>
        <taxon>Bacteria</taxon>
        <taxon>Pseudomonadati</taxon>
        <taxon>Verrucomicrobiota</taxon>
        <taxon>Opitutia</taxon>
        <taxon>Puniceicoccales</taxon>
        <taxon>Cerasicoccaceae</taxon>
        <taxon>Rubellicoccus</taxon>
    </lineage>
</organism>
<reference evidence="2 3" key="1">
    <citation type="submission" date="2023-10" db="EMBL/GenBank/DDBJ databases">
        <title>Rubellicoccus peritrichatus gen. nov., sp. nov., isolated from an algae of coral reef tank.</title>
        <authorList>
            <person name="Luo J."/>
        </authorList>
    </citation>
    <scope>NUCLEOTIDE SEQUENCE [LARGE SCALE GENOMIC DNA]</scope>
    <source>
        <strain evidence="2 3">CR14</strain>
    </source>
</reference>
<dbReference type="EMBL" id="CP136920">
    <property type="protein sequence ID" value="WOO41044.1"/>
    <property type="molecule type" value="Genomic_DNA"/>
</dbReference>
<sequence>MKNYIKKHLPAFLTLLAPAVLSGDVIFEQDFSSSNVVADYIGTGTNQFNELVAVSPDTLNIVDGKLVLDRTSAVFNQGLDIMNARNFTPTSILSMSYSLNVTTDNFTHNASYLYIGANDLPFGSHAANRITQAEFIGQGDTYTFAGGTVTTDVAHIFSIYENKSTIDGLTYTGPDGGSYTLDGDNYAIWVDQTVIVDNQLNTQTTSELTEVSAFAFAFDKPDNAIFTFDNFVVRNDLDIAAVPEPSFYGSVAGLLALAVCGLVRRRKLAA</sequence>
<accession>A0AAQ3LFG2</accession>
<dbReference type="AlphaFoldDB" id="A0AAQ3LFG2"/>
<name>A0AAQ3LFG2_9BACT</name>
<keyword evidence="3" id="KW-1185">Reference proteome</keyword>
<gene>
    <name evidence="2" type="ORF">RZN69_20685</name>
</gene>
<evidence type="ECO:0000313" key="3">
    <source>
        <dbReference type="Proteomes" id="UP001304300"/>
    </source>
</evidence>